<evidence type="ECO:0000313" key="4">
    <source>
        <dbReference type="Proteomes" id="UP001258315"/>
    </source>
</evidence>
<dbReference type="Pfam" id="PF26566">
    <property type="entry name" value="PH_40"/>
    <property type="match status" value="1"/>
</dbReference>
<dbReference type="Proteomes" id="UP001258315">
    <property type="component" value="Unassembled WGS sequence"/>
</dbReference>
<keyword evidence="4" id="KW-1185">Reference proteome</keyword>
<feature type="domain" description="PH" evidence="2">
    <location>
        <begin position="9"/>
        <end position="128"/>
    </location>
</feature>
<evidence type="ECO:0000313" key="3">
    <source>
        <dbReference type="EMBL" id="MDT3405021.1"/>
    </source>
</evidence>
<protein>
    <recommendedName>
        <fullName evidence="2">PH domain-containing protein</fullName>
    </recommendedName>
</protein>
<gene>
    <name evidence="3" type="ORF">QE417_004093</name>
</gene>
<keyword evidence="1" id="KW-0472">Membrane</keyword>
<reference evidence="4" key="1">
    <citation type="submission" date="2023-07" db="EMBL/GenBank/DDBJ databases">
        <title>Functional and genomic diversity of the sorghum phyllosphere microbiome.</title>
        <authorList>
            <person name="Shade A."/>
        </authorList>
    </citation>
    <scope>NUCLEOTIDE SEQUENCE [LARGE SCALE GENOMIC DNA]</scope>
    <source>
        <strain evidence="4">SORGH_AS_0422</strain>
    </source>
</reference>
<sequence length="199" mass="23185">MEKYCTPEFTFNKVITYSPLRLTLLMVVIGFPIIGGYGIYVYPYLGMAGMSLTVLLLFVLMTGVMRASSKQIIIYFDRKRMYIATNGRDFKEYLKRDVKGIYSHNYDERTLAYISISILFKNGKQIRINDTAFGEVKDDEKAQMLKQFVKTVKRQLNFSLINKSRWRVFKLLGPYWYSQDVNDAGPDTGTEELEREKIV</sequence>
<accession>A0ABU3H011</accession>
<comment type="caution">
    <text evidence="3">The sequence shown here is derived from an EMBL/GenBank/DDBJ whole genome shotgun (WGS) entry which is preliminary data.</text>
</comment>
<feature type="transmembrane region" description="Helical" evidence="1">
    <location>
        <begin position="20"/>
        <end position="40"/>
    </location>
</feature>
<feature type="transmembrane region" description="Helical" evidence="1">
    <location>
        <begin position="46"/>
        <end position="65"/>
    </location>
</feature>
<proteinExistence type="predicted"/>
<keyword evidence="1" id="KW-1133">Transmembrane helix</keyword>
<dbReference type="InterPro" id="IPR058916">
    <property type="entry name" value="PH_40"/>
</dbReference>
<evidence type="ECO:0000259" key="2">
    <source>
        <dbReference type="Pfam" id="PF26566"/>
    </source>
</evidence>
<dbReference type="EMBL" id="JAVLVU010000001">
    <property type="protein sequence ID" value="MDT3405021.1"/>
    <property type="molecule type" value="Genomic_DNA"/>
</dbReference>
<keyword evidence="1" id="KW-0812">Transmembrane</keyword>
<evidence type="ECO:0000256" key="1">
    <source>
        <dbReference type="SAM" id="Phobius"/>
    </source>
</evidence>
<name>A0ABU3H011_9SPHI</name>
<organism evidence="3 4">
    <name type="scientific">Mucilaginibacter terrae</name>
    <dbReference type="NCBI Taxonomy" id="1955052"/>
    <lineage>
        <taxon>Bacteria</taxon>
        <taxon>Pseudomonadati</taxon>
        <taxon>Bacteroidota</taxon>
        <taxon>Sphingobacteriia</taxon>
        <taxon>Sphingobacteriales</taxon>
        <taxon>Sphingobacteriaceae</taxon>
        <taxon>Mucilaginibacter</taxon>
    </lineage>
</organism>